<reference evidence="2 3" key="1">
    <citation type="submission" date="2018-12" db="EMBL/GenBank/DDBJ databases">
        <authorList>
            <person name="Toschakov S.V."/>
        </authorList>
    </citation>
    <scope>NUCLEOTIDE SEQUENCE [LARGE SCALE GENOMIC DNA]</scope>
    <source>
        <strain evidence="2 3">GM2012</strain>
    </source>
</reference>
<evidence type="ECO:0000313" key="2">
    <source>
        <dbReference type="EMBL" id="RUL88112.1"/>
    </source>
</evidence>
<dbReference type="RefSeq" id="WP_126725021.1">
    <property type="nucleotide sequence ID" value="NZ_RYZH01000014.1"/>
</dbReference>
<feature type="signal peptide" evidence="1">
    <location>
        <begin position="1"/>
        <end position="22"/>
    </location>
</feature>
<reference evidence="2 3" key="2">
    <citation type="submission" date="2019-01" db="EMBL/GenBank/DDBJ databases">
        <title>Tautonia sociabilis, a novel thermotolerant planctomycete of Isosphaeraceae family, isolated from a 4000 m deep subterranean habitat.</title>
        <authorList>
            <person name="Kovaleva O.L."/>
            <person name="Elcheninov A.G."/>
            <person name="Van Heerden E."/>
            <person name="Toshchakov S.V."/>
            <person name="Novikov A."/>
            <person name="Bonch-Osmolovskaya E.A."/>
            <person name="Kublanov I.V."/>
        </authorList>
    </citation>
    <scope>NUCLEOTIDE SEQUENCE [LARGE SCALE GENOMIC DNA]</scope>
    <source>
        <strain evidence="2 3">GM2012</strain>
    </source>
</reference>
<comment type="caution">
    <text evidence="2">The sequence shown here is derived from an EMBL/GenBank/DDBJ whole genome shotgun (WGS) entry which is preliminary data.</text>
</comment>
<keyword evidence="3" id="KW-1185">Reference proteome</keyword>
<proteinExistence type="predicted"/>
<keyword evidence="1" id="KW-0732">Signal</keyword>
<gene>
    <name evidence="2" type="ORF">TsocGM_09245</name>
</gene>
<evidence type="ECO:0000313" key="3">
    <source>
        <dbReference type="Proteomes" id="UP000280296"/>
    </source>
</evidence>
<dbReference type="AlphaFoldDB" id="A0A432ML29"/>
<dbReference type="EMBL" id="RYZH01000014">
    <property type="protein sequence ID" value="RUL88112.1"/>
    <property type="molecule type" value="Genomic_DNA"/>
</dbReference>
<evidence type="ECO:0000256" key="1">
    <source>
        <dbReference type="SAM" id="SignalP"/>
    </source>
</evidence>
<dbReference type="Proteomes" id="UP000280296">
    <property type="component" value="Unassembled WGS sequence"/>
</dbReference>
<protein>
    <recommendedName>
        <fullName evidence="4">Cytochrome c</fullName>
    </recommendedName>
</protein>
<accession>A0A432ML29</accession>
<feature type="chain" id="PRO_5019333777" description="Cytochrome c" evidence="1">
    <location>
        <begin position="23"/>
        <end position="149"/>
    </location>
</feature>
<evidence type="ECO:0008006" key="4">
    <source>
        <dbReference type="Google" id="ProtNLM"/>
    </source>
</evidence>
<dbReference type="OrthoDB" id="287770at2"/>
<name>A0A432ML29_9BACT</name>
<sequence length="149" mass="16806">MRTRYRAAALALACLAGAGAVAGTVRGRMQDEPQVQDRTLPMFMQAKLDYSKDVLEGLTTADFTKVVQGAQALRKLAEDELWRVNPNINYVRYTEEFVRLTDALEAEGQAQDIDGAALNYVNLTINCINCHKFVRDQRVTRLDGERLRR</sequence>
<organism evidence="2 3">
    <name type="scientific">Tautonia sociabilis</name>
    <dbReference type="NCBI Taxonomy" id="2080755"/>
    <lineage>
        <taxon>Bacteria</taxon>
        <taxon>Pseudomonadati</taxon>
        <taxon>Planctomycetota</taxon>
        <taxon>Planctomycetia</taxon>
        <taxon>Isosphaerales</taxon>
        <taxon>Isosphaeraceae</taxon>
        <taxon>Tautonia</taxon>
    </lineage>
</organism>